<feature type="region of interest" description="Disordered" evidence="1">
    <location>
        <begin position="173"/>
        <end position="204"/>
    </location>
</feature>
<feature type="domain" description="C2H2-type" evidence="2">
    <location>
        <begin position="302"/>
        <end position="323"/>
    </location>
</feature>
<accession>A0ABP1QZV2</accession>
<reference evidence="3 4" key="1">
    <citation type="submission" date="2024-08" db="EMBL/GenBank/DDBJ databases">
        <authorList>
            <person name="Cucini C."/>
            <person name="Frati F."/>
        </authorList>
    </citation>
    <scope>NUCLEOTIDE SEQUENCE [LARGE SCALE GENOMIC DNA]</scope>
</reference>
<protein>
    <recommendedName>
        <fullName evidence="2">C2H2-type domain-containing protein</fullName>
    </recommendedName>
</protein>
<organism evidence="3 4">
    <name type="scientific">Orchesella dallaii</name>
    <dbReference type="NCBI Taxonomy" id="48710"/>
    <lineage>
        <taxon>Eukaryota</taxon>
        <taxon>Metazoa</taxon>
        <taxon>Ecdysozoa</taxon>
        <taxon>Arthropoda</taxon>
        <taxon>Hexapoda</taxon>
        <taxon>Collembola</taxon>
        <taxon>Entomobryomorpha</taxon>
        <taxon>Entomobryoidea</taxon>
        <taxon>Orchesellidae</taxon>
        <taxon>Orchesellinae</taxon>
        <taxon>Orchesella</taxon>
    </lineage>
</organism>
<feature type="region of interest" description="Disordered" evidence="1">
    <location>
        <begin position="699"/>
        <end position="726"/>
    </location>
</feature>
<feature type="compositionally biased region" description="Acidic residues" evidence="1">
    <location>
        <begin position="703"/>
        <end position="714"/>
    </location>
</feature>
<feature type="compositionally biased region" description="Polar residues" evidence="1">
    <location>
        <begin position="173"/>
        <end position="182"/>
    </location>
</feature>
<dbReference type="PANTHER" id="PTHR31511">
    <property type="entry name" value="PROTEIN CBG23764"/>
    <property type="match status" value="1"/>
</dbReference>
<gene>
    <name evidence="3" type="ORF">ODALV1_LOCUS17157</name>
</gene>
<feature type="compositionally biased region" description="Low complexity" evidence="1">
    <location>
        <begin position="252"/>
        <end position="266"/>
    </location>
</feature>
<dbReference type="EMBL" id="CAXLJM020000051">
    <property type="protein sequence ID" value="CAL8116102.1"/>
    <property type="molecule type" value="Genomic_DNA"/>
</dbReference>
<comment type="caution">
    <text evidence="3">The sequence shown here is derived from an EMBL/GenBank/DDBJ whole genome shotgun (WGS) entry which is preliminary data.</text>
</comment>
<dbReference type="Proteomes" id="UP001642540">
    <property type="component" value="Unassembled WGS sequence"/>
</dbReference>
<evidence type="ECO:0000313" key="4">
    <source>
        <dbReference type="Proteomes" id="UP001642540"/>
    </source>
</evidence>
<dbReference type="PROSITE" id="PS00028">
    <property type="entry name" value="ZINC_FINGER_C2H2_1"/>
    <property type="match status" value="1"/>
</dbReference>
<evidence type="ECO:0000313" key="3">
    <source>
        <dbReference type="EMBL" id="CAL8116102.1"/>
    </source>
</evidence>
<feature type="region of interest" description="Disordered" evidence="1">
    <location>
        <begin position="221"/>
        <end position="282"/>
    </location>
</feature>
<evidence type="ECO:0000259" key="2">
    <source>
        <dbReference type="PROSITE" id="PS00028"/>
    </source>
</evidence>
<dbReference type="SMART" id="SM00355">
    <property type="entry name" value="ZnF_C2H2"/>
    <property type="match status" value="3"/>
</dbReference>
<sequence length="937" mass="108610">MICGICQFGNFELAALIAHVEEVHMCDGYRSFQFGRNIITRCGIRFHQEISDRGDHMPRSSYCHPATYNVSKTMEQYLKCEKCPELRIRTYAEHYEHNVAHFDEECREMVHELPTQMETQRSAIENEGEFQTQDDFLLRYIPTQALSIQEMDVLAVETDEDMESGEVNSITIVPETQDSQVLRSKREREEDNVPGPSKRVRDVFRDADAMDEYINECQEDMSDVSSVGSHDLSDEELEPEFSGDVQVGHGLSGNTSSSSSSSSGSTYPSEDSYPNFPFADQDSGNDALTKVNNILVLRSRECAFCTDKLSCPGALLEHIRVKHTEIYKQYLGKLEIQVGTGLEEAAALPDLRFIEQDRGFGGMTTSYRAVITEDIDNDIVKDMSYFVKVAVKGISPKMHEMLKTPFGHKNFNMQQYKVYFSIKSQYEKGVEETFTTDVHSFQTNFYHVRVESDIKDIFMLMANYFDQRLDEHTHNGSGWSHKKVIDFKVTMVRCKPLSGGSADPQWSLNFLPDLVKDKRAAFINVTGIHNDQHCFAHAILCHFEMLKIKFQAELKQKENEINNKFSKLDGKKKPRERFVTRQRVKLRDTAYFKNLLKDNKVVYYKKDLYHQSIENYNLLPEQIEIDFSDITFPMQLQQLKKFQRQNPNLGIFVLGYDDSSFEKRIMQLKARLEKGDKMLLKKLGSDKAKIDFICKQVESTQIESEDEDNEDEDNPPTPPPSVEKKTCNKANQHKAKQQQIRDLCNPLYITEYETDFKLDILYMCRNDSGHFMYIEDIFKFFGKKTQEKGIQLCRRCLQFFGNRSFTEHIETCATMGLMKTNIQANKRLKFDQYQRTVPCLFTFFLDFEAILTEHELNVTGKATIKETKHIGSGYSWVCIDYNNQLVKRQVYRLDPETDDKIEVKLSDIFTDPHEKKVFLSMERRDIRNSVSVKSCIE</sequence>
<dbReference type="InterPro" id="IPR013087">
    <property type="entry name" value="Znf_C2H2_type"/>
</dbReference>
<name>A0ABP1QZV2_9HEXA</name>
<evidence type="ECO:0000256" key="1">
    <source>
        <dbReference type="SAM" id="MobiDB-lite"/>
    </source>
</evidence>
<keyword evidence="4" id="KW-1185">Reference proteome</keyword>
<proteinExistence type="predicted"/>
<dbReference type="PANTHER" id="PTHR31511:SF12">
    <property type="entry name" value="RHO TERMINATION FACTOR N-TERMINAL DOMAIN-CONTAINING PROTEIN"/>
    <property type="match status" value="1"/>
</dbReference>